<feature type="transmembrane region" description="Helical" evidence="1">
    <location>
        <begin position="108"/>
        <end position="130"/>
    </location>
</feature>
<evidence type="ECO:0000256" key="1">
    <source>
        <dbReference type="SAM" id="Phobius"/>
    </source>
</evidence>
<gene>
    <name evidence="2" type="ORF">ACJMK2_010824</name>
</gene>
<dbReference type="Gene3D" id="1.10.3730.20">
    <property type="match status" value="1"/>
</dbReference>
<proteinExistence type="predicted"/>
<sequence>MAGSHGRGIALMAGSHGRGIALALIAGSMAALGSTSAKLAMTGHILEGICTNVLSHLMVAEEDQSMSNSICHSVSFGLRVACFLGIFIFNALMWTFYTKSLQFCRSTVEATVTNTAANFLLTAVIGFMLFGEHLSVKWWLGSCLILTGLWLIHKGSQKDQIISGNKKRS</sequence>
<organism evidence="2 3">
    <name type="scientific">Sinanodonta woodiana</name>
    <name type="common">Chinese pond mussel</name>
    <name type="synonym">Anodonta woodiana</name>
    <dbReference type="NCBI Taxonomy" id="1069815"/>
    <lineage>
        <taxon>Eukaryota</taxon>
        <taxon>Metazoa</taxon>
        <taxon>Spiralia</taxon>
        <taxon>Lophotrochozoa</taxon>
        <taxon>Mollusca</taxon>
        <taxon>Bivalvia</taxon>
        <taxon>Autobranchia</taxon>
        <taxon>Heteroconchia</taxon>
        <taxon>Palaeoheterodonta</taxon>
        <taxon>Unionida</taxon>
        <taxon>Unionoidea</taxon>
        <taxon>Unionidae</taxon>
        <taxon>Unioninae</taxon>
        <taxon>Sinanodonta</taxon>
    </lineage>
</organism>
<feature type="transmembrane region" description="Helical" evidence="1">
    <location>
        <begin position="20"/>
        <end position="37"/>
    </location>
</feature>
<evidence type="ECO:0008006" key="4">
    <source>
        <dbReference type="Google" id="ProtNLM"/>
    </source>
</evidence>
<dbReference type="PANTHER" id="PTHR31965:SF1">
    <property type="entry name" value="TRANSMEMBRANE PROTEIN 42"/>
    <property type="match status" value="1"/>
</dbReference>
<keyword evidence="1" id="KW-0812">Transmembrane</keyword>
<protein>
    <recommendedName>
        <fullName evidence="4">EamA domain-containing protein</fullName>
    </recommendedName>
</protein>
<dbReference type="InterPro" id="IPR037185">
    <property type="entry name" value="EmrE-like"/>
</dbReference>
<evidence type="ECO:0000313" key="3">
    <source>
        <dbReference type="Proteomes" id="UP001634394"/>
    </source>
</evidence>
<comment type="caution">
    <text evidence="2">The sequence shown here is derived from an EMBL/GenBank/DDBJ whole genome shotgun (WGS) entry which is preliminary data.</text>
</comment>
<evidence type="ECO:0000313" key="2">
    <source>
        <dbReference type="EMBL" id="KAL3860749.1"/>
    </source>
</evidence>
<dbReference type="InterPro" id="IPR039632">
    <property type="entry name" value="TMEM42"/>
</dbReference>
<dbReference type="Proteomes" id="UP001634394">
    <property type="component" value="Unassembled WGS sequence"/>
</dbReference>
<keyword evidence="1" id="KW-0472">Membrane</keyword>
<dbReference type="SUPFAM" id="SSF103481">
    <property type="entry name" value="Multidrug resistance efflux transporter EmrE"/>
    <property type="match status" value="1"/>
</dbReference>
<dbReference type="EMBL" id="JBJQND010000012">
    <property type="protein sequence ID" value="KAL3860749.1"/>
    <property type="molecule type" value="Genomic_DNA"/>
</dbReference>
<dbReference type="AlphaFoldDB" id="A0ABD3VGN7"/>
<keyword evidence="3" id="KW-1185">Reference proteome</keyword>
<reference evidence="2 3" key="1">
    <citation type="submission" date="2024-11" db="EMBL/GenBank/DDBJ databases">
        <title>Chromosome-level genome assembly of the freshwater bivalve Anodonta woodiana.</title>
        <authorList>
            <person name="Chen X."/>
        </authorList>
    </citation>
    <scope>NUCLEOTIDE SEQUENCE [LARGE SCALE GENOMIC DNA]</scope>
    <source>
        <strain evidence="2">MN2024</strain>
        <tissue evidence="2">Gills</tissue>
    </source>
</reference>
<dbReference type="PANTHER" id="PTHR31965">
    <property type="entry name" value="TRANSMEMBRANE PROTEIN 42"/>
    <property type="match status" value="1"/>
</dbReference>
<feature type="transmembrane region" description="Helical" evidence="1">
    <location>
        <begin position="136"/>
        <end position="152"/>
    </location>
</feature>
<name>A0ABD3VGN7_SINWO</name>
<keyword evidence="1" id="KW-1133">Transmembrane helix</keyword>
<feature type="transmembrane region" description="Helical" evidence="1">
    <location>
        <begin position="76"/>
        <end position="96"/>
    </location>
</feature>
<accession>A0ABD3VGN7</accession>